<reference evidence="2 3" key="1">
    <citation type="submission" date="2014-06" db="EMBL/GenBank/DDBJ databases">
        <title>Genomes of Alteromonas australica, a world apart.</title>
        <authorList>
            <person name="Gonzaga A."/>
            <person name="Lopez-Perez M."/>
            <person name="Rodriguez-Valera F."/>
        </authorList>
    </citation>
    <scope>NUCLEOTIDE SEQUENCE [LARGE SCALE GENOMIC DNA]</scope>
    <source>
        <strain evidence="2 3">H 17</strain>
    </source>
</reference>
<evidence type="ECO:0000313" key="2">
    <source>
        <dbReference type="EMBL" id="AIF97238.1"/>
    </source>
</evidence>
<dbReference type="eggNOG" id="COG4805">
    <property type="taxonomic scope" value="Bacteria"/>
</dbReference>
<dbReference type="InterPro" id="IPR010281">
    <property type="entry name" value="DUF885"/>
</dbReference>
<dbReference type="RefSeq" id="WP_044055432.1">
    <property type="nucleotide sequence ID" value="NZ_CBCSKJ010000005.1"/>
</dbReference>
<keyword evidence="1" id="KW-0732">Signal</keyword>
<sequence length="586" mass="67584">MTFRYFFALLLSLASFSSLATAAKDAEFYTLLEEIWQYELSVSPLLASRHGDHSLAAQLPDISPEALARKHGMWVQYRNALEKYNVDNLSNDGFIALLMQKYRLDDYIDQYRFRAHLIPINSEYGFHATMAGLPHLSRFKTDEDYLAYIHRLHSLPPYFEQQISYMRQGLKEGYTQPKVVLKGFDEAIKAYLVDRPEDSGFYAPFTSFPDYFSATQKKALNAAGREAVEKSVLPAYQMFYHFMVNEYIPGARQSIAAQHWPEGDAYYANRAKHYTTTDMTPQEIHQLGLREVTRIREEMQRIVDEVKFHGDINDFIQFLREDPQFYAESAEDLLKEASFIAKKMDAKLPSLFEYLPRTPYGVAPVPDNIAPKYTTGRYIHPSGDDKPGYYWVNTYALDKRPLYALPALTLHEAVPGHHLQISLAAELDALPMVRRNTYISAFGEGWGLYSEFLGIEAGIYETPYDNFGRLSYEMWRACRLVVDTGMHTMGWSRQQAVDYMMENTALSEHNVNTEIDRYISWPAQALSYKIGEIKIKALRKKAEKALGQHFDVRKFHRAVLENGSVPLFILEQHINTFIKQQKAITQ</sequence>
<evidence type="ECO:0000256" key="1">
    <source>
        <dbReference type="SAM" id="SignalP"/>
    </source>
</evidence>
<dbReference type="EMBL" id="CP008849">
    <property type="protein sequence ID" value="AIF97238.1"/>
    <property type="molecule type" value="Genomic_DNA"/>
</dbReference>
<accession>A0A075NV84</accession>
<feature type="signal peptide" evidence="1">
    <location>
        <begin position="1"/>
        <end position="22"/>
    </location>
</feature>
<evidence type="ECO:0008006" key="4">
    <source>
        <dbReference type="Google" id="ProtNLM"/>
    </source>
</evidence>
<gene>
    <name evidence="2" type="ORF">EP13_00215</name>
</gene>
<dbReference type="KEGG" id="aal:EP13_00215"/>
<name>A0A075NV84_9ALTE</name>
<dbReference type="AlphaFoldDB" id="A0A075NV84"/>
<proteinExistence type="predicted"/>
<protein>
    <recommendedName>
        <fullName evidence="4">DUF885 domain-containing protein</fullName>
    </recommendedName>
</protein>
<dbReference type="Pfam" id="PF05960">
    <property type="entry name" value="DUF885"/>
    <property type="match status" value="1"/>
</dbReference>
<evidence type="ECO:0000313" key="3">
    <source>
        <dbReference type="Proteomes" id="UP000056090"/>
    </source>
</evidence>
<feature type="chain" id="PRO_5001707837" description="DUF885 domain-containing protein" evidence="1">
    <location>
        <begin position="23"/>
        <end position="586"/>
    </location>
</feature>
<dbReference type="PANTHER" id="PTHR33361">
    <property type="entry name" value="GLR0591 PROTEIN"/>
    <property type="match status" value="1"/>
</dbReference>
<organism evidence="2 3">
    <name type="scientific">Alteromonas australica</name>
    <dbReference type="NCBI Taxonomy" id="589873"/>
    <lineage>
        <taxon>Bacteria</taxon>
        <taxon>Pseudomonadati</taxon>
        <taxon>Pseudomonadota</taxon>
        <taxon>Gammaproteobacteria</taxon>
        <taxon>Alteromonadales</taxon>
        <taxon>Alteromonadaceae</taxon>
        <taxon>Alteromonas/Salinimonas group</taxon>
        <taxon>Alteromonas</taxon>
    </lineage>
</organism>
<dbReference type="PANTHER" id="PTHR33361:SF2">
    <property type="entry name" value="DUF885 DOMAIN-CONTAINING PROTEIN"/>
    <property type="match status" value="1"/>
</dbReference>
<keyword evidence="3" id="KW-1185">Reference proteome</keyword>
<dbReference type="Proteomes" id="UP000056090">
    <property type="component" value="Chromosome"/>
</dbReference>
<dbReference type="GeneID" id="78253372"/>